<proteinExistence type="predicted"/>
<dbReference type="EMBL" id="JBHRTA010000023">
    <property type="protein sequence ID" value="MFC3197595.1"/>
    <property type="molecule type" value="Genomic_DNA"/>
</dbReference>
<keyword evidence="1" id="KW-0812">Transmembrane</keyword>
<keyword evidence="1" id="KW-1133">Transmembrane helix</keyword>
<dbReference type="InterPro" id="IPR025058">
    <property type="entry name" value="DUF3995"/>
</dbReference>
<evidence type="ECO:0000313" key="3">
    <source>
        <dbReference type="Proteomes" id="UP001595526"/>
    </source>
</evidence>
<dbReference type="RefSeq" id="WP_379021430.1">
    <property type="nucleotide sequence ID" value="NZ_JBHRTA010000023.1"/>
</dbReference>
<evidence type="ECO:0000256" key="1">
    <source>
        <dbReference type="SAM" id="Phobius"/>
    </source>
</evidence>
<protein>
    <submittedName>
        <fullName evidence="2">DUF3995 domain-containing protein</fullName>
    </submittedName>
</protein>
<keyword evidence="3" id="KW-1185">Reference proteome</keyword>
<feature type="transmembrane region" description="Helical" evidence="1">
    <location>
        <begin position="85"/>
        <end position="108"/>
    </location>
</feature>
<name>A0ABV7JHL8_9SPHI</name>
<accession>A0ABV7JHL8</accession>
<organism evidence="2 3">
    <name type="scientific">Parapedobacter deserti</name>
    <dbReference type="NCBI Taxonomy" id="1912957"/>
    <lineage>
        <taxon>Bacteria</taxon>
        <taxon>Pseudomonadati</taxon>
        <taxon>Bacteroidota</taxon>
        <taxon>Sphingobacteriia</taxon>
        <taxon>Sphingobacteriales</taxon>
        <taxon>Sphingobacteriaceae</taxon>
        <taxon>Parapedobacter</taxon>
    </lineage>
</organism>
<keyword evidence="1" id="KW-0472">Membrane</keyword>
<reference evidence="3" key="1">
    <citation type="journal article" date="2019" name="Int. J. Syst. Evol. Microbiol.">
        <title>The Global Catalogue of Microorganisms (GCM) 10K type strain sequencing project: providing services to taxonomists for standard genome sequencing and annotation.</title>
        <authorList>
            <consortium name="The Broad Institute Genomics Platform"/>
            <consortium name="The Broad Institute Genome Sequencing Center for Infectious Disease"/>
            <person name="Wu L."/>
            <person name="Ma J."/>
        </authorList>
    </citation>
    <scope>NUCLEOTIDE SEQUENCE [LARGE SCALE GENOMIC DNA]</scope>
    <source>
        <strain evidence="3">KCTC 52416</strain>
    </source>
</reference>
<dbReference type="Proteomes" id="UP001595526">
    <property type="component" value="Unassembled WGS sequence"/>
</dbReference>
<evidence type="ECO:0000313" key="2">
    <source>
        <dbReference type="EMBL" id="MFC3197595.1"/>
    </source>
</evidence>
<gene>
    <name evidence="2" type="ORF">ACFOET_08225</name>
</gene>
<feature type="transmembrane region" description="Helical" evidence="1">
    <location>
        <begin position="123"/>
        <end position="141"/>
    </location>
</feature>
<dbReference type="Pfam" id="PF13160">
    <property type="entry name" value="DUF3995"/>
    <property type="match status" value="1"/>
</dbReference>
<sequence>MTAIIASILFAIFLLLSSVHFYWALGGKWGGDAVLPIKNDDSTKALTPTVLPTLIVAVGLLSIGLLVLAISGLISFDIPRWLKDYGLRVIAGIFFLRAVGDFNYIGFFKKVKQTKFGRNDTTYFSPLCLTIGLLTTILELYNN</sequence>
<feature type="transmembrane region" description="Helical" evidence="1">
    <location>
        <begin position="45"/>
        <end position="73"/>
    </location>
</feature>
<comment type="caution">
    <text evidence="2">The sequence shown here is derived from an EMBL/GenBank/DDBJ whole genome shotgun (WGS) entry which is preliminary data.</text>
</comment>